<feature type="domain" description="HAMP" evidence="13">
    <location>
        <begin position="243"/>
        <end position="302"/>
    </location>
</feature>
<evidence type="ECO:0000259" key="12">
    <source>
        <dbReference type="PROSITE" id="PS50109"/>
    </source>
</evidence>
<evidence type="ECO:0000256" key="9">
    <source>
        <dbReference type="ARBA" id="ARBA00023012"/>
    </source>
</evidence>
<dbReference type="EMBL" id="CP002116">
    <property type="protein sequence ID" value="ADK80184.1"/>
    <property type="molecule type" value="Genomic_DNA"/>
</dbReference>
<dbReference type="OrthoDB" id="9805942at2"/>
<dbReference type="STRING" id="573413.Spirs_1051"/>
<evidence type="ECO:0000256" key="3">
    <source>
        <dbReference type="ARBA" id="ARBA00012438"/>
    </source>
</evidence>
<reference evidence="14 15" key="1">
    <citation type="journal article" date="2010" name="Stand. Genomic Sci.">
        <title>Complete genome sequence of Spirochaeta smaragdinae type strain (SEBR 4228).</title>
        <authorList>
            <person name="Mavromatis K."/>
            <person name="Yasawong M."/>
            <person name="Chertkov O."/>
            <person name="Lapidus A."/>
            <person name="Lucas S."/>
            <person name="Nolan M."/>
            <person name="Del Rio T.G."/>
            <person name="Tice H."/>
            <person name="Cheng J.F."/>
            <person name="Pitluck S."/>
            <person name="Liolios K."/>
            <person name="Ivanova N."/>
            <person name="Tapia R."/>
            <person name="Han C."/>
            <person name="Bruce D."/>
            <person name="Goodwin L."/>
            <person name="Pati A."/>
            <person name="Chen A."/>
            <person name="Palaniappan K."/>
            <person name="Land M."/>
            <person name="Hauser L."/>
            <person name="Chang Y.J."/>
            <person name="Jeffries C.D."/>
            <person name="Detter J.C."/>
            <person name="Rohde M."/>
            <person name="Brambilla E."/>
            <person name="Spring S."/>
            <person name="Goker M."/>
            <person name="Sikorski J."/>
            <person name="Woyke T."/>
            <person name="Bristow J."/>
            <person name="Eisen J.A."/>
            <person name="Markowitz V."/>
            <person name="Hugenholtz P."/>
            <person name="Klenk H.P."/>
            <person name="Kyrpides N.C."/>
        </authorList>
    </citation>
    <scope>NUCLEOTIDE SEQUENCE [LARGE SCALE GENOMIC DNA]</scope>
    <source>
        <strain evidence="15">DSM 11293 / JCM 15392 / SEBR 4228</strain>
    </source>
</reference>
<evidence type="ECO:0000256" key="8">
    <source>
        <dbReference type="ARBA" id="ARBA00022989"/>
    </source>
</evidence>
<dbReference type="eggNOG" id="COG4191">
    <property type="taxonomic scope" value="Bacteria"/>
</dbReference>
<keyword evidence="5" id="KW-0808">Transferase</keyword>
<proteinExistence type="predicted"/>
<evidence type="ECO:0000313" key="14">
    <source>
        <dbReference type="EMBL" id="ADK80184.1"/>
    </source>
</evidence>
<evidence type="ECO:0000313" key="15">
    <source>
        <dbReference type="Proteomes" id="UP000002318"/>
    </source>
</evidence>
<comment type="catalytic activity">
    <reaction evidence="1">
        <text>ATP + protein L-histidine = ADP + protein N-phospho-L-histidine.</text>
        <dbReference type="EC" id="2.7.13.3"/>
    </reaction>
</comment>
<keyword evidence="15" id="KW-1185">Reference proteome</keyword>
<dbReference type="Gene3D" id="1.10.287.130">
    <property type="match status" value="1"/>
</dbReference>
<dbReference type="AlphaFoldDB" id="E1R0T5"/>
<dbReference type="Pfam" id="PF02518">
    <property type="entry name" value="HATPase_c"/>
    <property type="match status" value="1"/>
</dbReference>
<dbReference type="InterPro" id="IPR004358">
    <property type="entry name" value="Sig_transdc_His_kin-like_C"/>
</dbReference>
<dbReference type="PANTHER" id="PTHR45436:SF5">
    <property type="entry name" value="SENSOR HISTIDINE KINASE TRCS"/>
    <property type="match status" value="1"/>
</dbReference>
<evidence type="ECO:0000256" key="6">
    <source>
        <dbReference type="ARBA" id="ARBA00022692"/>
    </source>
</evidence>
<dbReference type="GO" id="GO:0016020">
    <property type="term" value="C:membrane"/>
    <property type="evidence" value="ECO:0007669"/>
    <property type="project" value="UniProtKB-SubCell"/>
</dbReference>
<dbReference type="PROSITE" id="PS50109">
    <property type="entry name" value="HIS_KIN"/>
    <property type="match status" value="1"/>
</dbReference>
<accession>E1R0T5</accession>
<dbReference type="CDD" id="cd06225">
    <property type="entry name" value="HAMP"/>
    <property type="match status" value="1"/>
</dbReference>
<dbReference type="SMART" id="SM00304">
    <property type="entry name" value="HAMP"/>
    <property type="match status" value="1"/>
</dbReference>
<dbReference type="Gene3D" id="3.30.565.10">
    <property type="entry name" value="Histidine kinase-like ATPase, C-terminal domain"/>
    <property type="match status" value="1"/>
</dbReference>
<comment type="subcellular location">
    <subcellularLocation>
        <location evidence="2">Membrane</location>
    </subcellularLocation>
</comment>
<dbReference type="PROSITE" id="PS50885">
    <property type="entry name" value="HAMP"/>
    <property type="match status" value="1"/>
</dbReference>
<keyword evidence="9" id="KW-0902">Two-component regulatory system</keyword>
<dbReference type="SUPFAM" id="SSF55874">
    <property type="entry name" value="ATPase domain of HSP90 chaperone/DNA topoisomerase II/histidine kinase"/>
    <property type="match status" value="1"/>
</dbReference>
<dbReference type="PRINTS" id="PR00344">
    <property type="entry name" value="BCTRLSENSOR"/>
</dbReference>
<evidence type="ECO:0000256" key="4">
    <source>
        <dbReference type="ARBA" id="ARBA00022553"/>
    </source>
</evidence>
<dbReference type="GO" id="GO:0000155">
    <property type="term" value="F:phosphorelay sensor kinase activity"/>
    <property type="evidence" value="ECO:0007669"/>
    <property type="project" value="InterPro"/>
</dbReference>
<dbReference type="InterPro" id="IPR005467">
    <property type="entry name" value="His_kinase_dom"/>
</dbReference>
<keyword evidence="8 11" id="KW-1133">Transmembrane helix</keyword>
<dbReference type="InterPro" id="IPR036890">
    <property type="entry name" value="HATPase_C_sf"/>
</dbReference>
<dbReference type="Pfam" id="PF00672">
    <property type="entry name" value="HAMP"/>
    <property type="match status" value="1"/>
</dbReference>
<dbReference type="Gene3D" id="6.10.340.10">
    <property type="match status" value="1"/>
</dbReference>
<sequence length="531" mass="59251">MRRISFRLLIFNLLLVFLPLGSMLYLKTYERQLLETQERAMVQEGRMLASAVADRAIQDEGLRILANLAGRMESRIRIVGQDGTLLADSAVDSPVSRDETMQAAGRDYEKQESGRQAFLYRLVVPPVNRLRELCARLLFPPSPRFESAEYYSGKSVLDGPEVRLALSGRYGASTRISSGGQRSVTLYSAIPIYASSGNVRGAVVVSRSTYRILENLYRIRLDIIVISLYSFAAALSISLILSFTITRPLRRLKDRAEELLSVRNDLASAFRDGFPALKRRDEIGDLGRALAELWGRLEKRIGDIDDFTSDTLHELKNPLSAIRSAAEVASSEADREGTSELSVFFRTILRSVARIDRLLGELREIGRIDAGIDDPSAEALDVESLVTRLEEIYRCHKRIISKEVELHIDNRLSGRSILINPERMLQLVGNLLDNALDFASSRVDLSLFPLGERNVGIRVEDDGPGIDPADAPHLFSRFFSVRERRGEHSGLGLSICRAIAERCGGRVVLEENPEENKEEGASFLVVLPASF</sequence>
<dbReference type="InterPro" id="IPR050428">
    <property type="entry name" value="TCS_sensor_his_kinase"/>
</dbReference>
<evidence type="ECO:0000256" key="2">
    <source>
        <dbReference type="ARBA" id="ARBA00004370"/>
    </source>
</evidence>
<keyword evidence="6 11" id="KW-0812">Transmembrane</keyword>
<dbReference type="SUPFAM" id="SSF47384">
    <property type="entry name" value="Homodimeric domain of signal transducing histidine kinase"/>
    <property type="match status" value="1"/>
</dbReference>
<dbReference type="InterPro" id="IPR003660">
    <property type="entry name" value="HAMP_dom"/>
</dbReference>
<dbReference type="InterPro" id="IPR003594">
    <property type="entry name" value="HATPase_dom"/>
</dbReference>
<feature type="transmembrane region" description="Helical" evidence="11">
    <location>
        <begin position="223"/>
        <end position="245"/>
    </location>
</feature>
<dbReference type="EC" id="2.7.13.3" evidence="3"/>
<dbReference type="CDD" id="cd00082">
    <property type="entry name" value="HisKA"/>
    <property type="match status" value="1"/>
</dbReference>
<evidence type="ECO:0000259" key="13">
    <source>
        <dbReference type="PROSITE" id="PS50885"/>
    </source>
</evidence>
<protein>
    <recommendedName>
        <fullName evidence="3">histidine kinase</fullName>
        <ecNumber evidence="3">2.7.13.3</ecNumber>
    </recommendedName>
</protein>
<dbReference type="InterPro" id="IPR003661">
    <property type="entry name" value="HisK_dim/P_dom"/>
</dbReference>
<dbReference type="Proteomes" id="UP000002318">
    <property type="component" value="Chromosome"/>
</dbReference>
<name>E1R0T5_SEDSS</name>
<evidence type="ECO:0000256" key="11">
    <source>
        <dbReference type="SAM" id="Phobius"/>
    </source>
</evidence>
<keyword evidence="4" id="KW-0597">Phosphoprotein</keyword>
<dbReference type="SMART" id="SM00387">
    <property type="entry name" value="HATPase_c"/>
    <property type="match status" value="1"/>
</dbReference>
<evidence type="ECO:0000256" key="10">
    <source>
        <dbReference type="ARBA" id="ARBA00023136"/>
    </source>
</evidence>
<keyword evidence="7 14" id="KW-0418">Kinase</keyword>
<keyword evidence="10 11" id="KW-0472">Membrane</keyword>
<dbReference type="RefSeq" id="WP_013253648.1">
    <property type="nucleotide sequence ID" value="NC_014364.1"/>
</dbReference>
<dbReference type="PANTHER" id="PTHR45436">
    <property type="entry name" value="SENSOR HISTIDINE KINASE YKOH"/>
    <property type="match status" value="1"/>
</dbReference>
<dbReference type="InterPro" id="IPR036097">
    <property type="entry name" value="HisK_dim/P_sf"/>
</dbReference>
<feature type="domain" description="Histidine kinase" evidence="12">
    <location>
        <begin position="310"/>
        <end position="531"/>
    </location>
</feature>
<dbReference type="KEGG" id="ssm:Spirs_1051"/>
<dbReference type="SMART" id="SM00388">
    <property type="entry name" value="HisKA"/>
    <property type="match status" value="1"/>
</dbReference>
<dbReference type="HOGENOM" id="CLU_000445_89_6_12"/>
<gene>
    <name evidence="14" type="ordered locus">Spirs_1051</name>
</gene>
<evidence type="ECO:0000256" key="7">
    <source>
        <dbReference type="ARBA" id="ARBA00022777"/>
    </source>
</evidence>
<evidence type="ECO:0000256" key="1">
    <source>
        <dbReference type="ARBA" id="ARBA00000085"/>
    </source>
</evidence>
<evidence type="ECO:0000256" key="5">
    <source>
        <dbReference type="ARBA" id="ARBA00022679"/>
    </source>
</evidence>
<dbReference type="Pfam" id="PF00512">
    <property type="entry name" value="HisKA"/>
    <property type="match status" value="1"/>
</dbReference>
<organism evidence="14 15">
    <name type="scientific">Sediminispirochaeta smaragdinae (strain DSM 11293 / JCM 15392 / SEBR 4228)</name>
    <name type="common">Spirochaeta smaragdinae</name>
    <dbReference type="NCBI Taxonomy" id="573413"/>
    <lineage>
        <taxon>Bacteria</taxon>
        <taxon>Pseudomonadati</taxon>
        <taxon>Spirochaetota</taxon>
        <taxon>Spirochaetia</taxon>
        <taxon>Spirochaetales</taxon>
        <taxon>Spirochaetaceae</taxon>
        <taxon>Sediminispirochaeta</taxon>
    </lineage>
</organism>